<evidence type="ECO:0000313" key="2">
    <source>
        <dbReference type="EMBL" id="MBI0554730.1"/>
    </source>
</evidence>
<evidence type="ECO:0000313" key="3">
    <source>
        <dbReference type="Proteomes" id="UP001194579"/>
    </source>
</evidence>
<dbReference type="NCBIfam" id="NF040584">
    <property type="entry name" value="STY4534_fam"/>
    <property type="match status" value="1"/>
</dbReference>
<sequence length="169" mass="18362">MTANKSTQNQATNTQNGKSNEYFNLNVTGLGYLSDIRHVTGPNGPFISCVINALSGQKDNANYVRFDVTPAGKETIALIKRCEKSVDEDKKVLINFTLSNLSPSIFTLNSGDHAGEQRVSLKARLIKITRIKVGQEEVYKAEKSDSSDSTPVQNSPATAASKAYAENSF</sequence>
<keyword evidence="3" id="KW-1185">Reference proteome</keyword>
<dbReference type="InterPro" id="IPR021960">
    <property type="entry name" value="DUF3577"/>
</dbReference>
<gene>
    <name evidence="2" type="ORF">F6Q06_09555</name>
</gene>
<organism evidence="2 3">
    <name type="scientific">Pectobacterium parmentieri</name>
    <dbReference type="NCBI Taxonomy" id="1905730"/>
    <lineage>
        <taxon>Bacteria</taxon>
        <taxon>Pseudomonadati</taxon>
        <taxon>Pseudomonadota</taxon>
        <taxon>Gammaproteobacteria</taxon>
        <taxon>Enterobacterales</taxon>
        <taxon>Pectobacteriaceae</taxon>
        <taxon>Pectobacterium</taxon>
    </lineage>
</organism>
<protein>
    <submittedName>
        <fullName evidence="2">DUF3577 domain-containing protein</fullName>
    </submittedName>
</protein>
<feature type="compositionally biased region" description="Polar residues" evidence="1">
    <location>
        <begin position="147"/>
        <end position="158"/>
    </location>
</feature>
<accession>A0ABS0S122</accession>
<dbReference type="Proteomes" id="UP001194579">
    <property type="component" value="Unassembled WGS sequence"/>
</dbReference>
<proteinExistence type="predicted"/>
<evidence type="ECO:0000256" key="1">
    <source>
        <dbReference type="SAM" id="MobiDB-lite"/>
    </source>
</evidence>
<dbReference type="RefSeq" id="WP_012822378.1">
    <property type="nucleotide sequence ID" value="NZ_JAWQQF010000012.1"/>
</dbReference>
<name>A0ABS0S122_PECPM</name>
<dbReference type="Pfam" id="PF12101">
    <property type="entry name" value="DUF3577"/>
    <property type="match status" value="1"/>
</dbReference>
<reference evidence="3" key="1">
    <citation type="submission" date="2023-07" db="EMBL/GenBank/DDBJ databases">
        <title>Identification of Pectobacterium versatile causing blackleg of potato from New York State with a whole genome sequencing approach.</title>
        <authorList>
            <person name="Ma X."/>
            <person name="Swingle B."/>
        </authorList>
    </citation>
    <scope>NUCLEOTIDE SEQUENCE [LARGE SCALE GENOMIC DNA]</scope>
    <source>
        <strain evidence="3">NY1588A</strain>
    </source>
</reference>
<comment type="caution">
    <text evidence="2">The sequence shown here is derived from an EMBL/GenBank/DDBJ whole genome shotgun (WGS) entry which is preliminary data.</text>
</comment>
<dbReference type="EMBL" id="WABS01000015">
    <property type="protein sequence ID" value="MBI0554730.1"/>
    <property type="molecule type" value="Genomic_DNA"/>
</dbReference>
<feature type="region of interest" description="Disordered" evidence="1">
    <location>
        <begin position="139"/>
        <end position="169"/>
    </location>
</feature>